<evidence type="ECO:0000313" key="2">
    <source>
        <dbReference type="EMBL" id="KAA1094433.1"/>
    </source>
</evidence>
<organism evidence="2 3">
    <name type="scientific">Puccinia graminis f. sp. tritici</name>
    <dbReference type="NCBI Taxonomy" id="56615"/>
    <lineage>
        <taxon>Eukaryota</taxon>
        <taxon>Fungi</taxon>
        <taxon>Dikarya</taxon>
        <taxon>Basidiomycota</taxon>
        <taxon>Pucciniomycotina</taxon>
        <taxon>Pucciniomycetes</taxon>
        <taxon>Pucciniales</taxon>
        <taxon>Pucciniaceae</taxon>
        <taxon>Puccinia</taxon>
    </lineage>
</organism>
<accession>A0A5B0NZT5</accession>
<dbReference type="AlphaFoldDB" id="A0A5B0NZT5"/>
<feature type="compositionally biased region" description="Basic residues" evidence="1">
    <location>
        <begin position="1"/>
        <end position="15"/>
    </location>
</feature>
<gene>
    <name evidence="2" type="ORF">PGT21_021188</name>
</gene>
<protein>
    <submittedName>
        <fullName evidence="2">Uncharacterized protein</fullName>
    </submittedName>
</protein>
<name>A0A5B0NZT5_PUCGR</name>
<feature type="region of interest" description="Disordered" evidence="1">
    <location>
        <begin position="1"/>
        <end position="72"/>
    </location>
</feature>
<dbReference type="Proteomes" id="UP000324748">
    <property type="component" value="Unassembled WGS sequence"/>
</dbReference>
<evidence type="ECO:0000313" key="3">
    <source>
        <dbReference type="Proteomes" id="UP000324748"/>
    </source>
</evidence>
<reference evidence="2 3" key="1">
    <citation type="submission" date="2019-05" db="EMBL/GenBank/DDBJ databases">
        <title>Emergence of the Ug99 lineage of the wheat stem rust pathogen through somatic hybridization.</title>
        <authorList>
            <person name="Li F."/>
            <person name="Upadhyaya N.M."/>
            <person name="Sperschneider J."/>
            <person name="Matny O."/>
            <person name="Nguyen-Phuc H."/>
            <person name="Mago R."/>
            <person name="Raley C."/>
            <person name="Miller M.E."/>
            <person name="Silverstein K.A.T."/>
            <person name="Henningsen E."/>
            <person name="Hirsch C.D."/>
            <person name="Visser B."/>
            <person name="Pretorius Z.A."/>
            <person name="Steffenson B.J."/>
            <person name="Schwessinger B."/>
            <person name="Dodds P.N."/>
            <person name="Figueroa M."/>
        </authorList>
    </citation>
    <scope>NUCLEOTIDE SEQUENCE [LARGE SCALE GENOMIC DNA]</scope>
    <source>
        <strain evidence="2">21-0</strain>
    </source>
</reference>
<evidence type="ECO:0000256" key="1">
    <source>
        <dbReference type="SAM" id="MobiDB-lite"/>
    </source>
</evidence>
<sequence length="72" mass="7745">MTITSKHLKYAGKSRKSVDYSGGDSGSESALPENSPNLTTETSGVEQQPGPPPVNSPQYTLLKPQTRAQERL</sequence>
<proteinExistence type="predicted"/>
<dbReference type="EMBL" id="VSWC01000079">
    <property type="protein sequence ID" value="KAA1094433.1"/>
    <property type="molecule type" value="Genomic_DNA"/>
</dbReference>
<comment type="caution">
    <text evidence="2">The sequence shown here is derived from an EMBL/GenBank/DDBJ whole genome shotgun (WGS) entry which is preliminary data.</text>
</comment>
<feature type="compositionally biased region" description="Polar residues" evidence="1">
    <location>
        <begin position="26"/>
        <end position="46"/>
    </location>
</feature>
<keyword evidence="3" id="KW-1185">Reference proteome</keyword>